<reference evidence="2 3" key="1">
    <citation type="journal article" date="2017" name="Mol. Biol. Evol.">
        <title>The 4-celled Tetrabaena socialis nuclear genome reveals the essential components for genetic control of cell number at the origin of multicellularity in the volvocine lineage.</title>
        <authorList>
            <person name="Featherston J."/>
            <person name="Arakaki Y."/>
            <person name="Hanschen E.R."/>
            <person name="Ferris P.J."/>
            <person name="Michod R.E."/>
            <person name="Olson B.J.S.C."/>
            <person name="Nozaki H."/>
            <person name="Durand P.M."/>
        </authorList>
    </citation>
    <scope>NUCLEOTIDE SEQUENCE [LARGE SCALE GENOMIC DNA]</scope>
    <source>
        <strain evidence="2 3">NIES-571</strain>
    </source>
</reference>
<organism evidence="2 3">
    <name type="scientific">Tetrabaena socialis</name>
    <dbReference type="NCBI Taxonomy" id="47790"/>
    <lineage>
        <taxon>Eukaryota</taxon>
        <taxon>Viridiplantae</taxon>
        <taxon>Chlorophyta</taxon>
        <taxon>core chlorophytes</taxon>
        <taxon>Chlorophyceae</taxon>
        <taxon>CS clade</taxon>
        <taxon>Chlamydomonadales</taxon>
        <taxon>Tetrabaenaceae</taxon>
        <taxon>Tetrabaena</taxon>
    </lineage>
</organism>
<feature type="compositionally biased region" description="Basic and acidic residues" evidence="1">
    <location>
        <begin position="39"/>
        <end position="49"/>
    </location>
</feature>
<name>A0A2J8A6M3_9CHLO</name>
<gene>
    <name evidence="2" type="ORF">TSOC_005273</name>
</gene>
<accession>A0A2J8A6M3</accession>
<feature type="compositionally biased region" description="Polar residues" evidence="1">
    <location>
        <begin position="18"/>
        <end position="34"/>
    </location>
</feature>
<keyword evidence="3" id="KW-1185">Reference proteome</keyword>
<feature type="region of interest" description="Disordered" evidence="1">
    <location>
        <begin position="1"/>
        <end position="90"/>
    </location>
</feature>
<comment type="caution">
    <text evidence="2">The sequence shown here is derived from an EMBL/GenBank/DDBJ whole genome shotgun (WGS) entry which is preliminary data.</text>
</comment>
<evidence type="ECO:0000313" key="2">
    <source>
        <dbReference type="EMBL" id="PNH08182.1"/>
    </source>
</evidence>
<evidence type="ECO:0000313" key="3">
    <source>
        <dbReference type="Proteomes" id="UP000236333"/>
    </source>
</evidence>
<feature type="region of interest" description="Disordered" evidence="1">
    <location>
        <begin position="123"/>
        <end position="149"/>
    </location>
</feature>
<dbReference type="EMBL" id="PGGS01000141">
    <property type="protein sequence ID" value="PNH08182.1"/>
    <property type="molecule type" value="Genomic_DNA"/>
</dbReference>
<protein>
    <submittedName>
        <fullName evidence="2">Uncharacterized protein</fullName>
    </submittedName>
</protein>
<evidence type="ECO:0000256" key="1">
    <source>
        <dbReference type="SAM" id="MobiDB-lite"/>
    </source>
</evidence>
<sequence>MEPEALHASGTPLRLKQGSKTASGGIPSTHQHPQLSVVRRPEPGAEEQHGSQGHQQAHEGHGAQLGRQCGGKGAGGPRHSDLSGTLCQEQRGVQREENGLLAWSRFIHKSDSWKAAEKANTATLQRGGPQYEHVEEDEAPEGWQRLSMT</sequence>
<dbReference type="Proteomes" id="UP000236333">
    <property type="component" value="Unassembled WGS sequence"/>
</dbReference>
<dbReference type="AlphaFoldDB" id="A0A2J8A6M3"/>
<proteinExistence type="predicted"/>